<organism evidence="5 6">
    <name type="scientific">Zea mays</name>
    <name type="common">Maize</name>
    <dbReference type="NCBI Taxonomy" id="4577"/>
    <lineage>
        <taxon>Eukaryota</taxon>
        <taxon>Viridiplantae</taxon>
        <taxon>Streptophyta</taxon>
        <taxon>Embryophyta</taxon>
        <taxon>Tracheophyta</taxon>
        <taxon>Spermatophyta</taxon>
        <taxon>Magnoliopsida</taxon>
        <taxon>Liliopsida</taxon>
        <taxon>Poales</taxon>
        <taxon>Poaceae</taxon>
        <taxon>PACMAD clade</taxon>
        <taxon>Panicoideae</taxon>
        <taxon>Andropogonodae</taxon>
        <taxon>Andropogoneae</taxon>
        <taxon>Tripsacinae</taxon>
        <taxon>Zea</taxon>
    </lineage>
</organism>
<gene>
    <name evidence="5" type="primary">LOC100276499</name>
</gene>
<evidence type="ECO:0000313" key="6">
    <source>
        <dbReference type="Proteomes" id="UP000007305"/>
    </source>
</evidence>
<protein>
    <recommendedName>
        <fullName evidence="4">Transcription factor MYC/MYB N-terminal domain-containing protein</fullName>
    </recommendedName>
</protein>
<sequence>MEEQLGPVAVTHLLQHTLRSLCTGDAPQWVYAVFWRILPRNYPPPKWDLPGAAYDRTRGNRRNWILAWEDGFCNFAAASSSAAASACGQEGAAAAAAVAYAGDCEAAVQDAVKHQHQQAQGLQPELFFKMSHDIYNYGEGLIGKVAADHSHKWVFKEPQEHETSNLISSWSNPADSPCTYGLCSFAASEDVGGAVPVRHPDHRPDRCQGGRRAARLHEKGNGGPELRGDAPPQVRVPREHPGGAAPAPVVGGRVRGRWVRGAPAGHRRGVVVGPDATAGRRRRAAAGALRPLRRRRDGRRARRRRRRRRRCVHAHHAVDEQPGGAALQAAVGRAAGAAASRVRARSSAAVQGRRLRRRAGAAVPWHGRRGGEQRRSSGREREPERRCLRAHVVVVVLLCQRGQ</sequence>
<feature type="region of interest" description="Disordered" evidence="3">
    <location>
        <begin position="277"/>
        <end position="310"/>
    </location>
</feature>
<feature type="region of interest" description="Disordered" evidence="3">
    <location>
        <begin position="356"/>
        <end position="384"/>
    </location>
</feature>
<dbReference type="AlphaFoldDB" id="A0A804R1H3"/>
<dbReference type="Gramene" id="Zm00001eb372130_T004">
    <property type="protein sequence ID" value="Zm00001eb372130_P004"/>
    <property type="gene ID" value="Zm00001eb372130"/>
</dbReference>
<proteinExistence type="evidence at protein level"/>
<dbReference type="PANTHER" id="PTHR46633">
    <property type="entry name" value="TRANSCRIPTION FACTOR MYC/MYB-RELATED"/>
    <property type="match status" value="1"/>
</dbReference>
<accession>A0A804R1H3</accession>
<name>A0A804R1H3_MAIZE</name>
<dbReference type="Pfam" id="PF14215">
    <property type="entry name" value="bHLH-MYC_N"/>
    <property type="match status" value="1"/>
</dbReference>
<reference evidence="6" key="1">
    <citation type="journal article" date="2009" name="Science">
        <title>The B73 maize genome: complexity, diversity, and dynamics.</title>
        <authorList>
            <person name="Schnable P.S."/>
            <person name="Ware D."/>
            <person name="Fulton R.S."/>
            <person name="Stein J.C."/>
            <person name="Wei F."/>
            <person name="Pasternak S."/>
            <person name="Liang C."/>
            <person name="Zhang J."/>
            <person name="Fulton L."/>
            <person name="Graves T.A."/>
            <person name="Minx P."/>
            <person name="Reily A.D."/>
            <person name="Courtney L."/>
            <person name="Kruchowski S.S."/>
            <person name="Tomlinson C."/>
            <person name="Strong C."/>
            <person name="Delehaunty K."/>
            <person name="Fronick C."/>
            <person name="Courtney B."/>
            <person name="Rock S.M."/>
            <person name="Belter E."/>
            <person name="Du F."/>
            <person name="Kim K."/>
            <person name="Abbott R.M."/>
            <person name="Cotton M."/>
            <person name="Levy A."/>
            <person name="Marchetto P."/>
            <person name="Ochoa K."/>
            <person name="Jackson S.M."/>
            <person name="Gillam B."/>
            <person name="Chen W."/>
            <person name="Yan L."/>
            <person name="Higginbotham J."/>
            <person name="Cardenas M."/>
            <person name="Waligorski J."/>
            <person name="Applebaum E."/>
            <person name="Phelps L."/>
            <person name="Falcone J."/>
            <person name="Kanchi K."/>
            <person name="Thane T."/>
            <person name="Scimone A."/>
            <person name="Thane N."/>
            <person name="Henke J."/>
            <person name="Wang T."/>
            <person name="Ruppert J."/>
            <person name="Shah N."/>
            <person name="Rotter K."/>
            <person name="Hodges J."/>
            <person name="Ingenthron E."/>
            <person name="Cordes M."/>
            <person name="Kohlberg S."/>
            <person name="Sgro J."/>
            <person name="Delgado B."/>
            <person name="Mead K."/>
            <person name="Chinwalla A."/>
            <person name="Leonard S."/>
            <person name="Crouse K."/>
            <person name="Collura K."/>
            <person name="Kudrna D."/>
            <person name="Currie J."/>
            <person name="He R."/>
            <person name="Angelova A."/>
            <person name="Rajasekar S."/>
            <person name="Mueller T."/>
            <person name="Lomeli R."/>
            <person name="Scara G."/>
            <person name="Ko A."/>
            <person name="Delaney K."/>
            <person name="Wissotski M."/>
            <person name="Lopez G."/>
            <person name="Campos D."/>
            <person name="Braidotti M."/>
            <person name="Ashley E."/>
            <person name="Golser W."/>
            <person name="Kim H."/>
            <person name="Lee S."/>
            <person name="Lin J."/>
            <person name="Dujmic Z."/>
            <person name="Kim W."/>
            <person name="Talag J."/>
            <person name="Zuccolo A."/>
            <person name="Fan C."/>
            <person name="Sebastian A."/>
            <person name="Kramer M."/>
            <person name="Spiegel L."/>
            <person name="Nascimento L."/>
            <person name="Zutavern T."/>
            <person name="Miller B."/>
            <person name="Ambroise C."/>
            <person name="Muller S."/>
            <person name="Spooner W."/>
            <person name="Narechania A."/>
            <person name="Ren L."/>
            <person name="Wei S."/>
            <person name="Kumari S."/>
            <person name="Faga B."/>
            <person name="Levy M.J."/>
            <person name="McMahan L."/>
            <person name="Van Buren P."/>
            <person name="Vaughn M.W."/>
            <person name="Ying K."/>
            <person name="Yeh C.-T."/>
            <person name="Emrich S.J."/>
            <person name="Jia Y."/>
            <person name="Kalyanaraman A."/>
            <person name="Hsia A.-P."/>
            <person name="Barbazuk W.B."/>
            <person name="Baucom R.S."/>
            <person name="Brutnell T.P."/>
            <person name="Carpita N.C."/>
            <person name="Chaparro C."/>
            <person name="Chia J.-M."/>
            <person name="Deragon J.-M."/>
            <person name="Estill J.C."/>
            <person name="Fu Y."/>
            <person name="Jeddeloh J.A."/>
            <person name="Han Y."/>
            <person name="Lee H."/>
            <person name="Li P."/>
            <person name="Lisch D.R."/>
            <person name="Liu S."/>
            <person name="Liu Z."/>
            <person name="Nagel D.H."/>
            <person name="McCann M.C."/>
            <person name="SanMiguel P."/>
            <person name="Myers A.M."/>
            <person name="Nettleton D."/>
            <person name="Nguyen J."/>
            <person name="Penning B.W."/>
            <person name="Ponnala L."/>
            <person name="Schneider K.L."/>
            <person name="Schwartz D.C."/>
            <person name="Sharma A."/>
            <person name="Soderlund C."/>
            <person name="Springer N.M."/>
            <person name="Sun Q."/>
            <person name="Wang H."/>
            <person name="Waterman M."/>
            <person name="Westerman R."/>
            <person name="Wolfgruber T.K."/>
            <person name="Yang L."/>
            <person name="Yu Y."/>
            <person name="Zhang L."/>
            <person name="Zhou S."/>
            <person name="Zhu Q."/>
            <person name="Bennetzen J.L."/>
            <person name="Dawe R.K."/>
            <person name="Jiang J."/>
            <person name="Jiang N."/>
            <person name="Presting G.G."/>
            <person name="Wessler S.R."/>
            <person name="Aluru S."/>
            <person name="Martienssen R.A."/>
            <person name="Clifton S.W."/>
            <person name="McCombie W.R."/>
            <person name="Wing R.A."/>
            <person name="Wilson R.K."/>
        </authorList>
    </citation>
    <scope>NUCLEOTIDE SEQUENCE [LARGE SCALE GENOMIC DNA]</scope>
    <source>
        <strain evidence="6">cv. B73</strain>
    </source>
</reference>
<evidence type="ECO:0007829" key="7">
    <source>
        <dbReference type="PeptideAtlas" id="A0A804R1H3"/>
    </source>
</evidence>
<feature type="domain" description="Transcription factor MYC/MYB N-terminal" evidence="4">
    <location>
        <begin position="14"/>
        <end position="162"/>
    </location>
</feature>
<keyword evidence="7" id="KW-1267">Proteomics identification</keyword>
<feature type="compositionally biased region" description="Basic and acidic residues" evidence="3">
    <location>
        <begin position="198"/>
        <end position="208"/>
    </location>
</feature>
<feature type="region of interest" description="Disordered" evidence="3">
    <location>
        <begin position="196"/>
        <end position="250"/>
    </location>
</feature>
<feature type="compositionally biased region" description="Basic and acidic residues" evidence="3">
    <location>
        <begin position="369"/>
        <end position="384"/>
    </location>
</feature>
<evidence type="ECO:0000313" key="5">
    <source>
        <dbReference type="EnsemblPlants" id="Zm00001eb372130_P004"/>
    </source>
</evidence>
<feature type="compositionally biased region" description="Basic residues" evidence="3">
    <location>
        <begin position="291"/>
        <end position="310"/>
    </location>
</feature>
<keyword evidence="6" id="KW-1185">Reference proteome</keyword>
<dbReference type="PANTHER" id="PTHR46633:SF2">
    <property type="entry name" value="OS06G0233800 PROTEIN"/>
    <property type="match status" value="1"/>
</dbReference>
<dbReference type="Proteomes" id="UP000007305">
    <property type="component" value="Chromosome 9"/>
</dbReference>
<dbReference type="EnsemblPlants" id="Zm00001eb372130_T004">
    <property type="protein sequence ID" value="Zm00001eb372130_P004"/>
    <property type="gene ID" value="Zm00001eb372130"/>
</dbReference>
<keyword evidence="1" id="KW-0805">Transcription regulation</keyword>
<evidence type="ECO:0000256" key="3">
    <source>
        <dbReference type="SAM" id="MobiDB-lite"/>
    </source>
</evidence>
<keyword evidence="2" id="KW-0804">Transcription</keyword>
<dbReference type="InParanoid" id="A0A804R1H3"/>
<dbReference type="InterPro" id="IPR025610">
    <property type="entry name" value="MYC/MYB_N"/>
</dbReference>
<reference evidence="5" key="2">
    <citation type="submission" date="2019-07" db="EMBL/GenBank/DDBJ databases">
        <authorList>
            <person name="Seetharam A."/>
            <person name="Woodhouse M."/>
            <person name="Cannon E."/>
        </authorList>
    </citation>
    <scope>NUCLEOTIDE SEQUENCE [LARGE SCALE GENOMIC DNA]</scope>
    <source>
        <strain evidence="5">cv. B73</strain>
    </source>
</reference>
<evidence type="ECO:0000259" key="4">
    <source>
        <dbReference type="Pfam" id="PF14215"/>
    </source>
</evidence>
<evidence type="ECO:0000256" key="1">
    <source>
        <dbReference type="ARBA" id="ARBA00023015"/>
    </source>
</evidence>
<reference evidence="5" key="3">
    <citation type="submission" date="2021-05" db="UniProtKB">
        <authorList>
            <consortium name="EnsemblPlants"/>
        </authorList>
    </citation>
    <scope>IDENTIFICATION</scope>
    <source>
        <strain evidence="5">cv. B73</strain>
    </source>
</reference>
<evidence type="ECO:0000256" key="2">
    <source>
        <dbReference type="ARBA" id="ARBA00023163"/>
    </source>
</evidence>